<dbReference type="PANTHER" id="PTHR13467">
    <property type="entry name" value="CUE DOMAIN CONTAINING PROTEIN 1"/>
    <property type="match status" value="1"/>
</dbReference>
<feature type="region of interest" description="Disordered" evidence="1">
    <location>
        <begin position="1"/>
        <end position="28"/>
    </location>
</feature>
<dbReference type="InterPro" id="IPR040195">
    <property type="entry name" value="CUE_CUED1"/>
</dbReference>
<feature type="region of interest" description="Disordered" evidence="1">
    <location>
        <begin position="76"/>
        <end position="164"/>
    </location>
</feature>
<dbReference type="InterPro" id="IPR003892">
    <property type="entry name" value="CUE"/>
</dbReference>
<organism evidence="3">
    <name type="scientific">Rhipicephalus pulchellus</name>
    <name type="common">Yellow backed tick</name>
    <name type="synonym">Dermacentor pulchellus</name>
    <dbReference type="NCBI Taxonomy" id="72859"/>
    <lineage>
        <taxon>Eukaryota</taxon>
        <taxon>Metazoa</taxon>
        <taxon>Ecdysozoa</taxon>
        <taxon>Arthropoda</taxon>
        <taxon>Chelicerata</taxon>
        <taxon>Arachnida</taxon>
        <taxon>Acari</taxon>
        <taxon>Parasitiformes</taxon>
        <taxon>Ixodida</taxon>
        <taxon>Ixodoidea</taxon>
        <taxon>Ixodidae</taxon>
        <taxon>Rhipicephalinae</taxon>
        <taxon>Rhipicephalus</taxon>
        <taxon>Rhipicephalus</taxon>
    </lineage>
</organism>
<dbReference type="SMART" id="SM00546">
    <property type="entry name" value="CUE"/>
    <property type="match status" value="1"/>
</dbReference>
<evidence type="ECO:0000259" key="2">
    <source>
        <dbReference type="PROSITE" id="PS51140"/>
    </source>
</evidence>
<dbReference type="PANTHER" id="PTHR13467:SF3">
    <property type="entry name" value="CUE DOMAIN-CONTAINING PROTEIN 1"/>
    <property type="match status" value="1"/>
</dbReference>
<evidence type="ECO:0000313" key="3">
    <source>
        <dbReference type="EMBL" id="JAA57002.1"/>
    </source>
</evidence>
<dbReference type="Gene3D" id="1.10.8.10">
    <property type="entry name" value="DNA helicase RuvA subunit, C-terminal domain"/>
    <property type="match status" value="1"/>
</dbReference>
<reference evidence="3" key="1">
    <citation type="submission" date="2012-11" db="EMBL/GenBank/DDBJ databases">
        <authorList>
            <person name="Lucero-Rivera Y.E."/>
            <person name="Tovar-Ramirez D."/>
        </authorList>
    </citation>
    <scope>NUCLEOTIDE SEQUENCE</scope>
    <source>
        <tissue evidence="3">Salivary gland</tissue>
    </source>
</reference>
<protein>
    <submittedName>
        <fullName evidence="3">Putative ubiquitin-conjugating enzyme</fullName>
    </submittedName>
</protein>
<dbReference type="AlphaFoldDB" id="L7LZG7"/>
<dbReference type="InterPro" id="IPR009060">
    <property type="entry name" value="UBA-like_sf"/>
</dbReference>
<accession>L7LZG7</accession>
<dbReference type="InterPro" id="IPR040192">
    <property type="entry name" value="CUEDC1"/>
</dbReference>
<dbReference type="Pfam" id="PF02845">
    <property type="entry name" value="CUE"/>
    <property type="match status" value="1"/>
</dbReference>
<dbReference type="SUPFAM" id="SSF46934">
    <property type="entry name" value="UBA-like"/>
    <property type="match status" value="1"/>
</dbReference>
<dbReference type="EMBL" id="GACK01008032">
    <property type="protein sequence ID" value="JAA57002.1"/>
    <property type="molecule type" value="mRNA"/>
</dbReference>
<feature type="compositionally biased region" description="Basic and acidic residues" evidence="1">
    <location>
        <begin position="328"/>
        <end position="337"/>
    </location>
</feature>
<sequence length="356" mass="39629">MTSPAEVASEERLSTPNRSPPRRPPVTQLEFRQAMRDFRSMFPEMEAVVIEAVLRANGGAVDASIDQLLAMATDNDNERLRTELEATENAEAPPHYSPPPAAPTPPPSYQQATCTPTANQGAQEEARAWKPPLLGPLPPGFLRISRPHHRPSSSPPQSQAVTTGELSTAMLQQRMAENVRQQRRLSSGAAEAEAQLLEDERMAILLQNQEFMRQLQSNRDFIRTLNQDIQSQEMERSAGLVPDDGRPADASEDEPWGTLPHTEETDAAFRERLKNMGKASRRKFAQLARLFHRTKKCHFRQMLGDAANPSRDNLLLHEDPGSSEEDAEARLQQEQHRQVQPTKGCPGTSPVSGDSR</sequence>
<dbReference type="GO" id="GO:0043130">
    <property type="term" value="F:ubiquitin binding"/>
    <property type="evidence" value="ECO:0007669"/>
    <property type="project" value="InterPro"/>
</dbReference>
<dbReference type="CDD" id="cd14366">
    <property type="entry name" value="CUE_CUED1"/>
    <property type="match status" value="1"/>
</dbReference>
<proteinExistence type="evidence at transcript level"/>
<name>L7LZG7_RHIPC</name>
<feature type="region of interest" description="Disordered" evidence="1">
    <location>
        <begin position="233"/>
        <end position="265"/>
    </location>
</feature>
<evidence type="ECO:0000256" key="1">
    <source>
        <dbReference type="SAM" id="MobiDB-lite"/>
    </source>
</evidence>
<dbReference type="PROSITE" id="PS51140">
    <property type="entry name" value="CUE"/>
    <property type="match status" value="1"/>
</dbReference>
<reference evidence="3" key="2">
    <citation type="journal article" date="2015" name="J. Proteomics">
        <title>Sexual differences in the sialomes of the zebra tick, Rhipicephalus pulchellus.</title>
        <authorList>
            <person name="Tan A.W."/>
            <person name="Francischetti I.M."/>
            <person name="Slovak M."/>
            <person name="Kini R.M."/>
            <person name="Ribeiro J.M."/>
        </authorList>
    </citation>
    <scope>NUCLEOTIDE SEQUENCE</scope>
    <source>
        <tissue evidence="3">Salivary gland</tissue>
    </source>
</reference>
<feature type="compositionally biased region" description="Pro residues" evidence="1">
    <location>
        <begin position="95"/>
        <end position="108"/>
    </location>
</feature>
<feature type="domain" description="CUE" evidence="2">
    <location>
        <begin position="30"/>
        <end position="73"/>
    </location>
</feature>
<feature type="region of interest" description="Disordered" evidence="1">
    <location>
        <begin position="303"/>
        <end position="356"/>
    </location>
</feature>